<dbReference type="Gene3D" id="3.90.550.10">
    <property type="entry name" value="Spore Coat Polysaccharide Biosynthesis Protein SpsA, Chain A"/>
    <property type="match status" value="1"/>
</dbReference>
<protein>
    <submittedName>
        <fullName evidence="4">Glycosyl transferase</fullName>
    </submittedName>
</protein>
<dbReference type="Pfam" id="PF00535">
    <property type="entry name" value="Glycos_transf_2"/>
    <property type="match status" value="1"/>
</dbReference>
<dbReference type="PANTHER" id="PTHR43630">
    <property type="entry name" value="POLY-BETA-1,6-N-ACETYL-D-GLUCOSAMINE SYNTHASE"/>
    <property type="match status" value="1"/>
</dbReference>
<comment type="similarity">
    <text evidence="1">Belongs to the glycosyltransferase 2 family. WaaE/KdtX subfamily.</text>
</comment>
<feature type="region of interest" description="Disordered" evidence="2">
    <location>
        <begin position="1"/>
        <end position="21"/>
    </location>
</feature>
<gene>
    <name evidence="4" type="ORF">CCO03_19025</name>
</gene>
<dbReference type="CDD" id="cd02511">
    <property type="entry name" value="Beta4Glucosyltransferase"/>
    <property type="match status" value="1"/>
</dbReference>
<proteinExistence type="inferred from homology"/>
<evidence type="ECO:0000256" key="2">
    <source>
        <dbReference type="SAM" id="MobiDB-lite"/>
    </source>
</evidence>
<dbReference type="KEGG" id="cser:CCO03_19025"/>
<dbReference type="GO" id="GO:0016740">
    <property type="term" value="F:transferase activity"/>
    <property type="evidence" value="ECO:0007669"/>
    <property type="project" value="UniProtKB-KW"/>
</dbReference>
<reference evidence="4 5" key="1">
    <citation type="submission" date="2017-05" db="EMBL/GenBank/DDBJ databases">
        <authorList>
            <person name="Song R."/>
            <person name="Chenine A.L."/>
            <person name="Ruprecht R.M."/>
        </authorList>
    </citation>
    <scope>NUCLEOTIDE SEQUENCE [LARGE SCALE GENOMIC DNA]</scope>
    <source>
        <strain evidence="4 5">DSM 26136</strain>
    </source>
</reference>
<dbReference type="AlphaFoldDB" id="A0A1Y0ES87"/>
<name>A0A1Y0ES87_9BURK</name>
<evidence type="ECO:0000313" key="5">
    <source>
        <dbReference type="Proteomes" id="UP000196138"/>
    </source>
</evidence>
<dbReference type="InterPro" id="IPR001173">
    <property type="entry name" value="Glyco_trans_2-like"/>
</dbReference>
<dbReference type="PANTHER" id="PTHR43630:SF2">
    <property type="entry name" value="GLYCOSYLTRANSFERASE"/>
    <property type="match status" value="1"/>
</dbReference>
<dbReference type="OrthoDB" id="9815923at2"/>
<evidence type="ECO:0000313" key="4">
    <source>
        <dbReference type="EMBL" id="ARU06473.1"/>
    </source>
</evidence>
<feature type="domain" description="Glycosyltransferase 2-like" evidence="3">
    <location>
        <begin position="28"/>
        <end position="118"/>
    </location>
</feature>
<evidence type="ECO:0000259" key="3">
    <source>
        <dbReference type="Pfam" id="PF00535"/>
    </source>
</evidence>
<dbReference type="SUPFAM" id="SSF53448">
    <property type="entry name" value="Nucleotide-diphospho-sugar transferases"/>
    <property type="match status" value="1"/>
</dbReference>
<accession>A0A1Y0ES87</accession>
<organism evidence="4 5">
    <name type="scientific">Comamonas serinivorans</name>
    <dbReference type="NCBI Taxonomy" id="1082851"/>
    <lineage>
        <taxon>Bacteria</taxon>
        <taxon>Pseudomonadati</taxon>
        <taxon>Pseudomonadota</taxon>
        <taxon>Betaproteobacteria</taxon>
        <taxon>Burkholderiales</taxon>
        <taxon>Comamonadaceae</taxon>
        <taxon>Comamonas</taxon>
    </lineage>
</organism>
<sequence>MPHGGLRVVSPAPSPEPGQPQLGRGSLCIAILSFNEARHIETCLRSAAFADQRLVVDSGSTDNTCELALAQGAQVIRQPDWQGFGPQRNHQLVACRAEYIFFLDADEEIGPDLRAELQRIVASGEDAQWRVDWEQVAFGYPLKRMDTGGATRLFKTGSLLRFEGAVHENAVTRPDLPKRRMKSRLLHHSRETVRASLEKMTQYAMLGAAKRAQGGKKGGVWRGVASGTAMFLRLYIWQRGFLCGGPGFLYCWLVAQECFFRYAALAYDAKSLTDRVRR</sequence>
<keyword evidence="4" id="KW-0808">Transferase</keyword>
<evidence type="ECO:0000256" key="1">
    <source>
        <dbReference type="ARBA" id="ARBA00038494"/>
    </source>
</evidence>
<dbReference type="Proteomes" id="UP000196138">
    <property type="component" value="Chromosome"/>
</dbReference>
<keyword evidence="5" id="KW-1185">Reference proteome</keyword>
<dbReference type="EMBL" id="CP021455">
    <property type="protein sequence ID" value="ARU06473.1"/>
    <property type="molecule type" value="Genomic_DNA"/>
</dbReference>
<dbReference type="InterPro" id="IPR029044">
    <property type="entry name" value="Nucleotide-diphossugar_trans"/>
</dbReference>